<dbReference type="eggNOG" id="COG0582">
    <property type="taxonomic scope" value="Bacteria"/>
</dbReference>
<dbReference type="GO" id="GO:0003677">
    <property type="term" value="F:DNA binding"/>
    <property type="evidence" value="ECO:0007669"/>
    <property type="project" value="InterPro"/>
</dbReference>
<proteinExistence type="predicted"/>
<dbReference type="GO" id="GO:0015074">
    <property type="term" value="P:DNA integration"/>
    <property type="evidence" value="ECO:0007669"/>
    <property type="project" value="InterPro"/>
</dbReference>
<dbReference type="KEGG" id="syw:SYNW0880"/>
<dbReference type="InterPro" id="IPR002104">
    <property type="entry name" value="Integrase_catalytic"/>
</dbReference>
<dbReference type="EMBL" id="BX569691">
    <property type="protein sequence ID" value="CAE07395.1"/>
    <property type="molecule type" value="Genomic_DNA"/>
</dbReference>
<dbReference type="STRING" id="84588.SYNW0880"/>
<dbReference type="InterPro" id="IPR013762">
    <property type="entry name" value="Integrase-like_cat_sf"/>
</dbReference>
<dbReference type="InterPro" id="IPR011010">
    <property type="entry name" value="DNA_brk_join_enz"/>
</dbReference>
<dbReference type="Pfam" id="PF00589">
    <property type="entry name" value="Phage_integrase"/>
    <property type="match status" value="1"/>
</dbReference>
<dbReference type="AlphaFoldDB" id="Q7U7V0"/>
<feature type="domain" description="Tyr recombinase" evidence="2">
    <location>
        <begin position="193"/>
        <end position="386"/>
    </location>
</feature>
<organism evidence="3 4">
    <name type="scientific">Parasynechococcus marenigrum (strain WH8102)</name>
    <dbReference type="NCBI Taxonomy" id="84588"/>
    <lineage>
        <taxon>Bacteria</taxon>
        <taxon>Bacillati</taxon>
        <taxon>Cyanobacteriota</taxon>
        <taxon>Cyanophyceae</taxon>
        <taxon>Synechococcales</taxon>
        <taxon>Prochlorococcaceae</taxon>
        <taxon>Parasynechococcus</taxon>
        <taxon>Parasynechococcus marenigrum</taxon>
    </lineage>
</organism>
<dbReference type="Proteomes" id="UP000001422">
    <property type="component" value="Chromosome"/>
</dbReference>
<dbReference type="PROSITE" id="PS51898">
    <property type="entry name" value="TYR_RECOMBINASE"/>
    <property type="match status" value="1"/>
</dbReference>
<gene>
    <name evidence="3" type="ordered locus">SYNW0880</name>
</gene>
<accession>Q7U7V0</accession>
<dbReference type="CDD" id="cd00796">
    <property type="entry name" value="INT_Rci_Hp1_C"/>
    <property type="match status" value="1"/>
</dbReference>
<evidence type="ECO:0000313" key="4">
    <source>
        <dbReference type="Proteomes" id="UP000001422"/>
    </source>
</evidence>
<sequence length="390" mass="44173">MPRVSETEAWIKPFRRQIAETCGESWYVRNNRGRIRLEVRDAGTVSLPFEWTARGSALALPRIQQIFKRWNGGQITLAAAAQNADTSSAHQKLDFSQLIEKYRAFVPNAGDTTWQTFYLPVLRNCAKAFDGRPPVDGEALAMACLSQWEQGSRMRQTSRQKLYGFLNWAVQRGHLKPIYSPPAALPEVLKPKRIGYPLSDAQILQLLDNLPEGEAHDRWRFAIQLCAVYGLRPEELRHLRIKDGASGEELWTIYQKSMGGTKGAKTEPRRLHPLLLRDADGSAIDWKLQARLQVGEQLPPLNRDGDGGQALNQYLRRRKVWMALRGEAEHQSEQLTPYSFRHRYAKQAHAARLAVAEISEAMGHTIEVHLKSYARFKPDATAANFAAVNV</sequence>
<keyword evidence="1" id="KW-0233">DNA recombination</keyword>
<reference evidence="3 4" key="1">
    <citation type="journal article" date="2003" name="Nature">
        <title>The genome of a motile marine Synechococcus.</title>
        <authorList>
            <person name="Palenik B."/>
            <person name="Brahamsha B."/>
            <person name="Larimer F."/>
            <person name="Land M."/>
            <person name="Hauser L."/>
            <person name="Chain P."/>
            <person name="Lamerdin J."/>
            <person name="Regala W."/>
            <person name="Allen E.A."/>
            <person name="McCarren J."/>
            <person name="Paulsen I."/>
            <person name="Dufresne A."/>
            <person name="Partensky F."/>
            <person name="Webb E."/>
            <person name="Waterbury J."/>
        </authorList>
    </citation>
    <scope>NUCLEOTIDE SEQUENCE [LARGE SCALE GENOMIC DNA]</scope>
    <source>
        <strain evidence="3 4">WH8102</strain>
    </source>
</reference>
<dbReference type="HOGENOM" id="CLU_053698_0_0_3"/>
<name>Q7U7V0_PARMW</name>
<dbReference type="SUPFAM" id="SSF56349">
    <property type="entry name" value="DNA breaking-rejoining enzymes"/>
    <property type="match status" value="1"/>
</dbReference>
<keyword evidence="4" id="KW-1185">Reference proteome</keyword>
<evidence type="ECO:0000256" key="1">
    <source>
        <dbReference type="ARBA" id="ARBA00023172"/>
    </source>
</evidence>
<evidence type="ECO:0000259" key="2">
    <source>
        <dbReference type="PROSITE" id="PS51898"/>
    </source>
</evidence>
<dbReference type="GO" id="GO:0006310">
    <property type="term" value="P:DNA recombination"/>
    <property type="evidence" value="ECO:0007669"/>
    <property type="project" value="UniProtKB-KW"/>
</dbReference>
<evidence type="ECO:0000313" key="3">
    <source>
        <dbReference type="EMBL" id="CAE07395.1"/>
    </source>
</evidence>
<protein>
    <submittedName>
        <fullName evidence="3">Possible phage integrase family</fullName>
    </submittedName>
</protein>
<dbReference type="Gene3D" id="1.10.443.10">
    <property type="entry name" value="Intergrase catalytic core"/>
    <property type="match status" value="1"/>
</dbReference>